<feature type="compositionally biased region" description="Pro residues" evidence="1">
    <location>
        <begin position="54"/>
        <end position="64"/>
    </location>
</feature>
<keyword evidence="4" id="KW-1185">Reference proteome</keyword>
<feature type="transmembrane region" description="Helical" evidence="2">
    <location>
        <begin position="237"/>
        <end position="261"/>
    </location>
</feature>
<dbReference type="HOGENOM" id="CLU_1058405_0_0_1"/>
<feature type="transmembrane region" description="Helical" evidence="2">
    <location>
        <begin position="12"/>
        <end position="30"/>
    </location>
</feature>
<reference evidence="3 4" key="1">
    <citation type="journal article" date="2015" name="Genome Announc.">
        <title>Draft Genome Sequence and Gene Annotation of the Entomopathogenic Fungus Verticillium hemipterigenum.</title>
        <authorList>
            <person name="Horn F."/>
            <person name="Habel A."/>
            <person name="Scharf D.H."/>
            <person name="Dworschak J."/>
            <person name="Brakhage A.A."/>
            <person name="Guthke R."/>
            <person name="Hertweck C."/>
            <person name="Linde J."/>
        </authorList>
    </citation>
    <scope>NUCLEOTIDE SEQUENCE [LARGE SCALE GENOMIC DNA]</scope>
</reference>
<organism evidence="3 4">
    <name type="scientific">[Torrubiella] hemipterigena</name>
    <dbReference type="NCBI Taxonomy" id="1531966"/>
    <lineage>
        <taxon>Eukaryota</taxon>
        <taxon>Fungi</taxon>
        <taxon>Dikarya</taxon>
        <taxon>Ascomycota</taxon>
        <taxon>Pezizomycotina</taxon>
        <taxon>Sordariomycetes</taxon>
        <taxon>Hypocreomycetidae</taxon>
        <taxon>Hypocreales</taxon>
        <taxon>Clavicipitaceae</taxon>
        <taxon>Clavicipitaceae incertae sedis</taxon>
        <taxon>'Torrubiella' clade</taxon>
    </lineage>
</organism>
<protein>
    <submittedName>
        <fullName evidence="3">Uncharacterized protein</fullName>
    </submittedName>
</protein>
<gene>
    <name evidence="3" type="ORF">VHEMI07701</name>
</gene>
<dbReference type="AlphaFoldDB" id="A0A0A1T498"/>
<evidence type="ECO:0000256" key="1">
    <source>
        <dbReference type="SAM" id="MobiDB-lite"/>
    </source>
</evidence>
<name>A0A0A1T498_9HYPO</name>
<keyword evidence="2" id="KW-0472">Membrane</keyword>
<proteinExistence type="predicted"/>
<dbReference type="EMBL" id="CDHN01000004">
    <property type="protein sequence ID" value="CEJ92021.1"/>
    <property type="molecule type" value="Genomic_DNA"/>
</dbReference>
<evidence type="ECO:0000313" key="3">
    <source>
        <dbReference type="EMBL" id="CEJ92021.1"/>
    </source>
</evidence>
<sequence length="263" mass="28889">MHVLTSTSSSFFVTYILFIPIAISSFFQSFESSPTILLGRAPRFELMPDKRPPGNSPPKPPMPLPKTVGEGSRQVHFEPTKSTQPNGIRHYQATVEEIEDDNVVHHRPMKTAAEKGKTVEQPSTDKPKDIQPSAFPAVGAPPHTHAGAGPWLMAPNPAQSLGWPAGGQMYGGQQFQPSMAAAMPPWAGVHGPVLADGSPAAQFYAPPSHLVNNIAYSAFTPPFFQVRFSYLFPLFRLLFPLHVFLCFIFFFSIFNLTLVSLDK</sequence>
<keyword evidence="2" id="KW-1133">Transmembrane helix</keyword>
<evidence type="ECO:0000256" key="2">
    <source>
        <dbReference type="SAM" id="Phobius"/>
    </source>
</evidence>
<dbReference type="Proteomes" id="UP000039046">
    <property type="component" value="Unassembled WGS sequence"/>
</dbReference>
<evidence type="ECO:0000313" key="4">
    <source>
        <dbReference type="Proteomes" id="UP000039046"/>
    </source>
</evidence>
<keyword evidence="2" id="KW-0812">Transmembrane</keyword>
<accession>A0A0A1T498</accession>
<feature type="region of interest" description="Disordered" evidence="1">
    <location>
        <begin position="47"/>
        <end position="70"/>
    </location>
</feature>